<name>A0ABP6TNH5_9ACTN</name>
<organism evidence="1 2">
    <name type="scientific">Streptomyces prasinosporus</name>
    <dbReference type="NCBI Taxonomy" id="68256"/>
    <lineage>
        <taxon>Bacteria</taxon>
        <taxon>Bacillati</taxon>
        <taxon>Actinomycetota</taxon>
        <taxon>Actinomycetes</taxon>
        <taxon>Kitasatosporales</taxon>
        <taxon>Streptomycetaceae</taxon>
        <taxon>Streptomyces</taxon>
        <taxon>Streptomyces albogriseolus group</taxon>
    </lineage>
</organism>
<sequence>MTVTPVDYELLLPDGWFRIGIEPASRERSVGALVDRRFGGVDDAPHFKRRLRDDLLEQAAAAYDQGGIELYLSMQQAGALTVPASLLVTLLPPGRVSEAADASVVELAAGTAWRRRGCTDAASDDSEALPSVTLDYQVPVPGTGTHLLLTFSTPLVQIADAMVELFDAVAGSLRWRAGNSGCE</sequence>
<dbReference type="EMBL" id="BAAAXF010000023">
    <property type="protein sequence ID" value="GAA3496310.1"/>
    <property type="molecule type" value="Genomic_DNA"/>
</dbReference>
<comment type="caution">
    <text evidence="1">The sequence shown here is derived from an EMBL/GenBank/DDBJ whole genome shotgun (WGS) entry which is preliminary data.</text>
</comment>
<gene>
    <name evidence="1" type="ORF">GCM10019016_034110</name>
</gene>
<keyword evidence="2" id="KW-1185">Reference proteome</keyword>
<proteinExistence type="predicted"/>
<protein>
    <recommendedName>
        <fullName evidence="3">DUF1795 domain-containing protein</fullName>
    </recommendedName>
</protein>
<reference evidence="2" key="1">
    <citation type="journal article" date="2019" name="Int. J. Syst. Evol. Microbiol.">
        <title>The Global Catalogue of Microorganisms (GCM) 10K type strain sequencing project: providing services to taxonomists for standard genome sequencing and annotation.</title>
        <authorList>
            <consortium name="The Broad Institute Genomics Platform"/>
            <consortium name="The Broad Institute Genome Sequencing Center for Infectious Disease"/>
            <person name="Wu L."/>
            <person name="Ma J."/>
        </authorList>
    </citation>
    <scope>NUCLEOTIDE SEQUENCE [LARGE SCALE GENOMIC DNA]</scope>
    <source>
        <strain evidence="2">JCM 4816</strain>
    </source>
</reference>
<dbReference type="Proteomes" id="UP001501455">
    <property type="component" value="Unassembled WGS sequence"/>
</dbReference>
<evidence type="ECO:0008006" key="3">
    <source>
        <dbReference type="Google" id="ProtNLM"/>
    </source>
</evidence>
<accession>A0ABP6TNH5</accession>
<dbReference type="RefSeq" id="WP_167745080.1">
    <property type="nucleotide sequence ID" value="NZ_BAAAXF010000023.1"/>
</dbReference>
<evidence type="ECO:0000313" key="1">
    <source>
        <dbReference type="EMBL" id="GAA3496310.1"/>
    </source>
</evidence>
<evidence type="ECO:0000313" key="2">
    <source>
        <dbReference type="Proteomes" id="UP001501455"/>
    </source>
</evidence>